<dbReference type="InParanoid" id="A0A5C3PS54"/>
<evidence type="ECO:0000313" key="1">
    <source>
        <dbReference type="EMBL" id="TFK91439.1"/>
    </source>
</evidence>
<dbReference type="EMBL" id="ML211020">
    <property type="protein sequence ID" value="TFK91439.1"/>
    <property type="molecule type" value="Genomic_DNA"/>
</dbReference>
<accession>A0A5C3PS54</accession>
<protein>
    <submittedName>
        <fullName evidence="1">Uncharacterized protein</fullName>
    </submittedName>
</protein>
<dbReference type="Proteomes" id="UP000308197">
    <property type="component" value="Unassembled WGS sequence"/>
</dbReference>
<name>A0A5C3PS54_9APHY</name>
<reference evidence="1 2" key="1">
    <citation type="journal article" date="2019" name="Nat. Ecol. Evol.">
        <title>Megaphylogeny resolves global patterns of mushroom evolution.</title>
        <authorList>
            <person name="Varga T."/>
            <person name="Krizsan K."/>
            <person name="Foldi C."/>
            <person name="Dima B."/>
            <person name="Sanchez-Garcia M."/>
            <person name="Sanchez-Ramirez S."/>
            <person name="Szollosi G.J."/>
            <person name="Szarkandi J.G."/>
            <person name="Papp V."/>
            <person name="Albert L."/>
            <person name="Andreopoulos W."/>
            <person name="Angelini C."/>
            <person name="Antonin V."/>
            <person name="Barry K.W."/>
            <person name="Bougher N.L."/>
            <person name="Buchanan P."/>
            <person name="Buyck B."/>
            <person name="Bense V."/>
            <person name="Catcheside P."/>
            <person name="Chovatia M."/>
            <person name="Cooper J."/>
            <person name="Damon W."/>
            <person name="Desjardin D."/>
            <person name="Finy P."/>
            <person name="Geml J."/>
            <person name="Haridas S."/>
            <person name="Hughes K."/>
            <person name="Justo A."/>
            <person name="Karasinski D."/>
            <person name="Kautmanova I."/>
            <person name="Kiss B."/>
            <person name="Kocsube S."/>
            <person name="Kotiranta H."/>
            <person name="LaButti K.M."/>
            <person name="Lechner B.E."/>
            <person name="Liimatainen K."/>
            <person name="Lipzen A."/>
            <person name="Lukacs Z."/>
            <person name="Mihaltcheva S."/>
            <person name="Morgado L.N."/>
            <person name="Niskanen T."/>
            <person name="Noordeloos M.E."/>
            <person name="Ohm R.A."/>
            <person name="Ortiz-Santana B."/>
            <person name="Ovrebo C."/>
            <person name="Racz N."/>
            <person name="Riley R."/>
            <person name="Savchenko A."/>
            <person name="Shiryaev A."/>
            <person name="Soop K."/>
            <person name="Spirin V."/>
            <person name="Szebenyi C."/>
            <person name="Tomsovsky M."/>
            <person name="Tulloss R.E."/>
            <person name="Uehling J."/>
            <person name="Grigoriev I.V."/>
            <person name="Vagvolgyi C."/>
            <person name="Papp T."/>
            <person name="Martin F.M."/>
            <person name="Miettinen O."/>
            <person name="Hibbett D.S."/>
            <person name="Nagy L.G."/>
        </authorList>
    </citation>
    <scope>NUCLEOTIDE SEQUENCE [LARGE SCALE GENOMIC DNA]</scope>
    <source>
        <strain evidence="1 2">HHB13444</strain>
    </source>
</reference>
<dbReference type="AlphaFoldDB" id="A0A5C3PS54"/>
<organism evidence="1 2">
    <name type="scientific">Polyporus arcularius HHB13444</name>
    <dbReference type="NCBI Taxonomy" id="1314778"/>
    <lineage>
        <taxon>Eukaryota</taxon>
        <taxon>Fungi</taxon>
        <taxon>Dikarya</taxon>
        <taxon>Basidiomycota</taxon>
        <taxon>Agaricomycotina</taxon>
        <taxon>Agaricomycetes</taxon>
        <taxon>Polyporales</taxon>
        <taxon>Polyporaceae</taxon>
        <taxon>Polyporus</taxon>
    </lineage>
</organism>
<sequence>MLSSQFCTLSVVCACSNATPRKPLVSPHLPASARLALSDMYTHASRTSNCFPGHDILSTERLPGI</sequence>
<gene>
    <name evidence="1" type="ORF">K466DRAFT_319855</name>
</gene>
<evidence type="ECO:0000313" key="2">
    <source>
        <dbReference type="Proteomes" id="UP000308197"/>
    </source>
</evidence>
<keyword evidence="2" id="KW-1185">Reference proteome</keyword>
<proteinExistence type="predicted"/>